<evidence type="ECO:0000313" key="1">
    <source>
        <dbReference type="EMBL" id="CAF4677189.1"/>
    </source>
</evidence>
<protein>
    <submittedName>
        <fullName evidence="1">Uncharacterized protein</fullName>
    </submittedName>
</protein>
<dbReference type="Gene3D" id="1.10.287.110">
    <property type="entry name" value="DnaJ domain"/>
    <property type="match status" value="1"/>
</dbReference>
<evidence type="ECO:0000313" key="2">
    <source>
        <dbReference type="Proteomes" id="UP000681722"/>
    </source>
</evidence>
<dbReference type="SUPFAM" id="SSF46565">
    <property type="entry name" value="Chaperone J-domain"/>
    <property type="match status" value="1"/>
</dbReference>
<dbReference type="EMBL" id="CAJOBC010152521">
    <property type="protein sequence ID" value="CAF4677189.1"/>
    <property type="molecule type" value="Genomic_DNA"/>
</dbReference>
<feature type="non-terminal residue" evidence="1">
    <location>
        <position position="1"/>
    </location>
</feature>
<proteinExistence type="predicted"/>
<name>A0A8S3A1S6_9BILA</name>
<feature type="non-terminal residue" evidence="1">
    <location>
        <position position="33"/>
    </location>
</feature>
<dbReference type="AlphaFoldDB" id="A0A8S3A1S6"/>
<accession>A0A8S3A1S6</accession>
<organism evidence="1 2">
    <name type="scientific">Didymodactylos carnosus</name>
    <dbReference type="NCBI Taxonomy" id="1234261"/>
    <lineage>
        <taxon>Eukaryota</taxon>
        <taxon>Metazoa</taxon>
        <taxon>Spiralia</taxon>
        <taxon>Gnathifera</taxon>
        <taxon>Rotifera</taxon>
        <taxon>Eurotatoria</taxon>
        <taxon>Bdelloidea</taxon>
        <taxon>Philodinida</taxon>
        <taxon>Philodinidae</taxon>
        <taxon>Didymodactylos</taxon>
    </lineage>
</organism>
<reference evidence="1" key="1">
    <citation type="submission" date="2021-02" db="EMBL/GenBank/DDBJ databases">
        <authorList>
            <person name="Nowell W R."/>
        </authorList>
    </citation>
    <scope>NUCLEOTIDE SEQUENCE</scope>
</reference>
<gene>
    <name evidence="1" type="ORF">SRO942_LOCUS50991</name>
</gene>
<dbReference type="InterPro" id="IPR036869">
    <property type="entry name" value="J_dom_sf"/>
</dbReference>
<dbReference type="OrthoDB" id="442087at2759"/>
<comment type="caution">
    <text evidence="1">The sequence shown here is derived from an EMBL/GenBank/DDBJ whole genome shotgun (WGS) entry which is preliminary data.</text>
</comment>
<dbReference type="Proteomes" id="UP000681722">
    <property type="component" value="Unassembled WGS sequence"/>
</dbReference>
<sequence length="33" mass="3920">TLPNLQEKDPYKWLDVTANATQDEIRADYKRRA</sequence>